<protein>
    <submittedName>
        <fullName evidence="1">Uncharacterized protein</fullName>
    </submittedName>
</protein>
<name>A0A9N8H3G7_9STRA</name>
<comment type="caution">
    <text evidence="1">The sequence shown here is derived from an EMBL/GenBank/DDBJ whole genome shotgun (WGS) entry which is preliminary data.</text>
</comment>
<dbReference type="SUPFAM" id="SSF48403">
    <property type="entry name" value="Ankyrin repeat"/>
    <property type="match status" value="1"/>
</dbReference>
<dbReference type="InterPro" id="IPR036770">
    <property type="entry name" value="Ankyrin_rpt-contain_sf"/>
</dbReference>
<keyword evidence="2" id="KW-1185">Reference proteome</keyword>
<dbReference type="Proteomes" id="UP001153069">
    <property type="component" value="Unassembled WGS sequence"/>
</dbReference>
<evidence type="ECO:0000313" key="1">
    <source>
        <dbReference type="EMBL" id="CAB9500573.1"/>
    </source>
</evidence>
<reference evidence="1" key="1">
    <citation type="submission" date="2020-06" db="EMBL/GenBank/DDBJ databases">
        <authorList>
            <consortium name="Plant Systems Biology data submission"/>
        </authorList>
    </citation>
    <scope>NUCLEOTIDE SEQUENCE</scope>
    <source>
        <strain evidence="1">D6</strain>
    </source>
</reference>
<gene>
    <name evidence="1" type="ORF">SEMRO_87_G045930.1</name>
</gene>
<dbReference type="Gene3D" id="1.25.40.20">
    <property type="entry name" value="Ankyrin repeat-containing domain"/>
    <property type="match status" value="1"/>
</dbReference>
<sequence length="396" mass="44399">MPRRPNRARAPPLAPDQVSNFHALIQNGDVVGVKNQISSTPRLANSKDARGYTPLMAVVASESPLQSQVQLIDSLMQKGGASLGTRGPDRCNVLLLACEAGSHPEVIDCLRRWNSKRGGNQVRWNQCNDCKDGPIVLAAKSGSFALLSHLLSLAETDTSSDFSGGSDSNAPVKVLDAAIKTDNEEMVLFVLRHKRFKDRISDVEIYYDDDSDDDCYGRGTPDSVTVDDCVREACERKLFEAVCEISAQNLHNQMVRTQIWLCWRKTQVELEAQGDAATESTTEMPPRQIEDVARKRQGDLVHKYNPKLLPLLLARSRYSKGTAVSMGDELAQSMAKCEEDIFRRIAEYCFILSPKKLEKEVERDIHFQKHAEWCCECEGWFLPWSCDCMRYNGYSS</sequence>
<proteinExistence type="predicted"/>
<evidence type="ECO:0000313" key="2">
    <source>
        <dbReference type="Proteomes" id="UP001153069"/>
    </source>
</evidence>
<organism evidence="1 2">
    <name type="scientific">Seminavis robusta</name>
    <dbReference type="NCBI Taxonomy" id="568900"/>
    <lineage>
        <taxon>Eukaryota</taxon>
        <taxon>Sar</taxon>
        <taxon>Stramenopiles</taxon>
        <taxon>Ochrophyta</taxon>
        <taxon>Bacillariophyta</taxon>
        <taxon>Bacillariophyceae</taxon>
        <taxon>Bacillariophycidae</taxon>
        <taxon>Naviculales</taxon>
        <taxon>Naviculaceae</taxon>
        <taxon>Seminavis</taxon>
    </lineage>
</organism>
<dbReference type="EMBL" id="CAICTM010000086">
    <property type="protein sequence ID" value="CAB9500573.1"/>
    <property type="molecule type" value="Genomic_DNA"/>
</dbReference>
<dbReference type="AlphaFoldDB" id="A0A9N8H3G7"/>
<accession>A0A9N8H3G7</accession>